<reference evidence="2 3" key="1">
    <citation type="submission" date="2019-12" db="EMBL/GenBank/DDBJ databases">
        <title>Isolation and characterization of three novel carbon monoxide-oxidizing members of Halobacteria from salione crusts and soils.</title>
        <authorList>
            <person name="Myers M.R."/>
            <person name="King G.M."/>
        </authorList>
    </citation>
    <scope>NUCLEOTIDE SEQUENCE [LARGE SCALE GENOMIC DNA]</scope>
    <source>
        <strain evidence="2 3">WSH3</strain>
    </source>
</reference>
<organism evidence="2 3">
    <name type="scientific">Halovenus carboxidivorans</name>
    <dbReference type="NCBI Taxonomy" id="2692199"/>
    <lineage>
        <taxon>Archaea</taxon>
        <taxon>Methanobacteriati</taxon>
        <taxon>Methanobacteriota</taxon>
        <taxon>Stenosarchaea group</taxon>
        <taxon>Halobacteria</taxon>
        <taxon>Halobacteriales</taxon>
        <taxon>Haloarculaceae</taxon>
        <taxon>Halovenus</taxon>
    </lineage>
</organism>
<evidence type="ECO:0000313" key="2">
    <source>
        <dbReference type="EMBL" id="MXR52083.1"/>
    </source>
</evidence>
<dbReference type="Proteomes" id="UP000466535">
    <property type="component" value="Unassembled WGS sequence"/>
</dbReference>
<gene>
    <name evidence="2" type="ORF">GRX03_10790</name>
</gene>
<keyword evidence="1" id="KW-1133">Transmembrane helix</keyword>
<dbReference type="EMBL" id="WUUT01000004">
    <property type="protein sequence ID" value="MXR52083.1"/>
    <property type="molecule type" value="Genomic_DNA"/>
</dbReference>
<keyword evidence="3" id="KW-1185">Reference proteome</keyword>
<evidence type="ECO:0000256" key="1">
    <source>
        <dbReference type="SAM" id="Phobius"/>
    </source>
</evidence>
<dbReference type="Pfam" id="PF26047">
    <property type="entry name" value="DUF8015"/>
    <property type="match status" value="1"/>
</dbReference>
<protein>
    <submittedName>
        <fullName evidence="2">Uncharacterized protein</fullName>
    </submittedName>
</protein>
<comment type="caution">
    <text evidence="2">The sequence shown here is derived from an EMBL/GenBank/DDBJ whole genome shotgun (WGS) entry which is preliminary data.</text>
</comment>
<proteinExistence type="predicted"/>
<accession>A0A6B0T935</accession>
<evidence type="ECO:0000313" key="3">
    <source>
        <dbReference type="Proteomes" id="UP000466535"/>
    </source>
</evidence>
<feature type="transmembrane region" description="Helical" evidence="1">
    <location>
        <begin position="42"/>
        <end position="59"/>
    </location>
</feature>
<feature type="transmembrane region" description="Helical" evidence="1">
    <location>
        <begin position="15"/>
        <end position="36"/>
    </location>
</feature>
<dbReference type="InterPro" id="IPR058328">
    <property type="entry name" value="DUF8015"/>
</dbReference>
<dbReference type="AlphaFoldDB" id="A0A6B0T935"/>
<keyword evidence="1" id="KW-0812">Transmembrane</keyword>
<name>A0A6B0T935_9EURY</name>
<sequence>MTAQLSEYSFTRHDISLAVIGGVLLVGLVVGLSPVAELSRSLFAASVPATGGMVYTLFYRPPNKQPGGQPPGAE</sequence>
<dbReference type="RefSeq" id="WP_159764226.1">
    <property type="nucleotide sequence ID" value="NZ_WUUT01000004.1"/>
</dbReference>
<keyword evidence="1" id="KW-0472">Membrane</keyword>